<proteinExistence type="predicted"/>
<feature type="compositionally biased region" description="Polar residues" evidence="1">
    <location>
        <begin position="320"/>
        <end position="330"/>
    </location>
</feature>
<feature type="transmembrane region" description="Helical" evidence="2">
    <location>
        <begin position="122"/>
        <end position="141"/>
    </location>
</feature>
<evidence type="ECO:0000313" key="3">
    <source>
        <dbReference type="EMBL" id="ETO31104.1"/>
    </source>
</evidence>
<dbReference type="AlphaFoldDB" id="X6NZ35"/>
<name>X6NZ35_RETFI</name>
<feature type="region of interest" description="Disordered" evidence="1">
    <location>
        <begin position="43"/>
        <end position="114"/>
    </location>
</feature>
<dbReference type="Proteomes" id="UP000023152">
    <property type="component" value="Unassembled WGS sequence"/>
</dbReference>
<gene>
    <name evidence="3" type="ORF">RFI_06016</name>
</gene>
<keyword evidence="2" id="KW-1133">Transmembrane helix</keyword>
<feature type="transmembrane region" description="Helical" evidence="2">
    <location>
        <begin position="147"/>
        <end position="169"/>
    </location>
</feature>
<feature type="region of interest" description="Disordered" evidence="1">
    <location>
        <begin position="320"/>
        <end position="344"/>
    </location>
</feature>
<sequence>MHWIILPPIQKKKKRKGTLSPKNDGKKNYESDISFKIDAKAEKSASNLGSASKSEMEAKRILEPEASDIEERKKEQLQSSKQSVAPKNPKKGVNGEKKSKKLCHSNSDGDDPVMTRQSSYQAWAASGWGLGAVGCGVLVSSTSTDTILYLYDACMCLEWLLLVALLFMFSLSLVNPTIAFEPLPPPPLLPFPMGRDGRCELQKDTAKHKYQPNKIHASHLATHLIGKRPFKKSMDVSTTIVTFGVLTPQQSIVRTTPPIVTTVPGGGGGGGSGASSSHYDPLLSSKVKRSNIQDGATGPDTSHSNLLEIKVQRALPYSNKQEMSDSASVSTEKDERVSHSPSALTSRSFTPFLSWTGFNSIPSYDSRTSHNKFFQRYFFFFFFFTYT</sequence>
<accession>X6NZ35</accession>
<dbReference type="EMBL" id="ASPP01005128">
    <property type="protein sequence ID" value="ETO31104.1"/>
    <property type="molecule type" value="Genomic_DNA"/>
</dbReference>
<keyword evidence="4" id="KW-1185">Reference proteome</keyword>
<feature type="compositionally biased region" description="Polar residues" evidence="1">
    <location>
        <begin position="44"/>
        <end position="53"/>
    </location>
</feature>
<feature type="compositionally biased region" description="Basic and acidic residues" evidence="1">
    <location>
        <begin position="54"/>
        <end position="76"/>
    </location>
</feature>
<evidence type="ECO:0000313" key="4">
    <source>
        <dbReference type="Proteomes" id="UP000023152"/>
    </source>
</evidence>
<comment type="caution">
    <text evidence="3">The sequence shown here is derived from an EMBL/GenBank/DDBJ whole genome shotgun (WGS) entry which is preliminary data.</text>
</comment>
<evidence type="ECO:0000256" key="2">
    <source>
        <dbReference type="SAM" id="Phobius"/>
    </source>
</evidence>
<feature type="compositionally biased region" description="Gly residues" evidence="1">
    <location>
        <begin position="264"/>
        <end position="273"/>
    </location>
</feature>
<feature type="region of interest" description="Disordered" evidence="1">
    <location>
        <begin position="257"/>
        <end position="280"/>
    </location>
</feature>
<reference evidence="3 4" key="1">
    <citation type="journal article" date="2013" name="Curr. Biol.">
        <title>The Genome of the Foraminiferan Reticulomyxa filosa.</title>
        <authorList>
            <person name="Glockner G."/>
            <person name="Hulsmann N."/>
            <person name="Schleicher M."/>
            <person name="Noegel A.A."/>
            <person name="Eichinger L."/>
            <person name="Gallinger C."/>
            <person name="Pawlowski J."/>
            <person name="Sierra R."/>
            <person name="Euteneuer U."/>
            <person name="Pillet L."/>
            <person name="Moustafa A."/>
            <person name="Platzer M."/>
            <person name="Groth M."/>
            <person name="Szafranski K."/>
            <person name="Schliwa M."/>
        </authorList>
    </citation>
    <scope>NUCLEOTIDE SEQUENCE [LARGE SCALE GENOMIC DNA]</scope>
</reference>
<organism evidence="3 4">
    <name type="scientific">Reticulomyxa filosa</name>
    <dbReference type="NCBI Taxonomy" id="46433"/>
    <lineage>
        <taxon>Eukaryota</taxon>
        <taxon>Sar</taxon>
        <taxon>Rhizaria</taxon>
        <taxon>Retaria</taxon>
        <taxon>Foraminifera</taxon>
        <taxon>Monothalamids</taxon>
        <taxon>Reticulomyxidae</taxon>
        <taxon>Reticulomyxa</taxon>
    </lineage>
</organism>
<evidence type="ECO:0000256" key="1">
    <source>
        <dbReference type="SAM" id="MobiDB-lite"/>
    </source>
</evidence>
<protein>
    <submittedName>
        <fullName evidence="3">Uncharacterized protein</fullName>
    </submittedName>
</protein>
<keyword evidence="2" id="KW-0472">Membrane</keyword>
<feature type="region of interest" description="Disordered" evidence="1">
    <location>
        <begin position="1"/>
        <end position="31"/>
    </location>
</feature>
<keyword evidence="2" id="KW-0812">Transmembrane</keyword>